<accession>A0A6C0F896</accession>
<evidence type="ECO:0000256" key="1">
    <source>
        <dbReference type="SAM" id="Coils"/>
    </source>
</evidence>
<dbReference type="EMBL" id="MN738786">
    <property type="protein sequence ID" value="QHT36789.1"/>
    <property type="molecule type" value="Genomic_DNA"/>
</dbReference>
<dbReference type="AlphaFoldDB" id="A0A6C0F896"/>
<name>A0A6C0F896_9ZZZZ</name>
<sequence length="137" mass="16299">MEIIQVDKILYKPQFDPDTGSYRDVSPFKHRSRNNPLYECRCQAGSFFNTNSQFKQHCHKKTHRIFLGDYEYYYKDADVAKQEIKEYRIENEKLQRKLDKCIGLLNIREQEIAFLNSIQDMDAQDSEDEFVDATDGK</sequence>
<protein>
    <submittedName>
        <fullName evidence="2">Uncharacterized protein</fullName>
    </submittedName>
</protein>
<reference evidence="2" key="1">
    <citation type="journal article" date="2020" name="Nature">
        <title>Giant virus diversity and host interactions through global metagenomics.</title>
        <authorList>
            <person name="Schulz F."/>
            <person name="Roux S."/>
            <person name="Paez-Espino D."/>
            <person name="Jungbluth S."/>
            <person name="Walsh D.A."/>
            <person name="Denef V.J."/>
            <person name="McMahon K.D."/>
            <person name="Konstantinidis K.T."/>
            <person name="Eloe-Fadrosh E.A."/>
            <person name="Kyrpides N.C."/>
            <person name="Woyke T."/>
        </authorList>
    </citation>
    <scope>NUCLEOTIDE SEQUENCE</scope>
    <source>
        <strain evidence="2">GVMAG-S-ERX555967-130</strain>
    </source>
</reference>
<evidence type="ECO:0000313" key="2">
    <source>
        <dbReference type="EMBL" id="QHT36789.1"/>
    </source>
</evidence>
<feature type="coiled-coil region" evidence="1">
    <location>
        <begin position="77"/>
        <end position="104"/>
    </location>
</feature>
<keyword evidence="1" id="KW-0175">Coiled coil</keyword>
<proteinExistence type="predicted"/>
<organism evidence="2">
    <name type="scientific">viral metagenome</name>
    <dbReference type="NCBI Taxonomy" id="1070528"/>
    <lineage>
        <taxon>unclassified sequences</taxon>
        <taxon>metagenomes</taxon>
        <taxon>organismal metagenomes</taxon>
    </lineage>
</organism>